<evidence type="ECO:0000313" key="2">
    <source>
        <dbReference type="Proteomes" id="UP000830158"/>
    </source>
</evidence>
<reference evidence="1" key="1">
    <citation type="submission" date="2022-01" db="EMBL/GenBank/DDBJ databases">
        <title>PSI-footprinting approach for the identification of protein synthesis inhibitor producers.</title>
        <authorList>
            <person name="Handel F."/>
            <person name="Kulik A."/>
            <person name="Wex K.W."/>
            <person name="Berscheid A."/>
            <person name="Saur J.S."/>
            <person name="Winkler A."/>
            <person name="Wibberg D."/>
            <person name="Kalinowski J."/>
            <person name="Broetz-Oesterhelt H."/>
            <person name="Mast Y."/>
        </authorList>
    </citation>
    <scope>NUCLEOTIDE SEQUENCE</scope>
    <source>
        <strain evidence="1">KNN 49.3e</strain>
    </source>
</reference>
<gene>
    <name evidence="1" type="ORF">L1857_08835</name>
</gene>
<proteinExistence type="predicted"/>
<dbReference type="RefSeq" id="WP_116111452.1">
    <property type="nucleotide sequence ID" value="NZ_CP091196.1"/>
</dbReference>
<protein>
    <submittedName>
        <fullName evidence="1">Histone deacetylase</fullName>
    </submittedName>
</protein>
<dbReference type="Proteomes" id="UP000830158">
    <property type="component" value="Chromosome"/>
</dbReference>
<evidence type="ECO:0000313" key="1">
    <source>
        <dbReference type="EMBL" id="UQS22915.1"/>
    </source>
</evidence>
<name>A0ABY4NS77_9PSEU</name>
<dbReference type="Gene3D" id="3.10.490.10">
    <property type="entry name" value="Gamma-glutamyl cyclotransferase-like"/>
    <property type="match status" value="1"/>
</dbReference>
<organism evidence="1 2">
    <name type="scientific">Amycolatopsis thermalba</name>
    <dbReference type="NCBI Taxonomy" id="944492"/>
    <lineage>
        <taxon>Bacteria</taxon>
        <taxon>Bacillati</taxon>
        <taxon>Actinomycetota</taxon>
        <taxon>Actinomycetes</taxon>
        <taxon>Pseudonocardiales</taxon>
        <taxon>Pseudonocardiaceae</taxon>
        <taxon>Amycolatopsis</taxon>
    </lineage>
</organism>
<sequence>MAGSVWYVGYGSNLHAGRLRYYLEGGTPPGGRRSCPGCRDPRPPERVVAHSMPGGVYFATESATWGGGRAFYDPALPGMAAGRAYLLTLGQFSDLAAQEMYRAPEGDLDLSTVLSTGRDVLGPGRYETLLYVGDLEGFPALTFTAPWAAGEVPWNPPSAVYLRMLGEGLREAHGWPVPRVAEYLCGLRGAAGHWPVDEVVELLSEPEPATGQPRHHESGWLRA</sequence>
<keyword evidence="2" id="KW-1185">Reference proteome</keyword>
<dbReference type="EMBL" id="CP091196">
    <property type="protein sequence ID" value="UQS22915.1"/>
    <property type="molecule type" value="Genomic_DNA"/>
</dbReference>
<accession>A0ABY4NS77</accession>